<reference evidence="1" key="1">
    <citation type="submission" date="2011-01" db="EMBL/GenBank/DDBJ databases">
        <authorList>
            <person name="Muzny D."/>
            <person name="Qin X."/>
            <person name="Buhay C."/>
            <person name="Dugan-Rocha S."/>
            <person name="Ding Y."/>
            <person name="Chen G."/>
            <person name="Hawes A."/>
            <person name="Holder M."/>
            <person name="Jhangiani S."/>
            <person name="Johnson A."/>
            <person name="Khan Z."/>
            <person name="Li Z."/>
            <person name="Liu W."/>
            <person name="Liu X."/>
            <person name="Perez L."/>
            <person name="Shen H."/>
            <person name="Wang Q."/>
            <person name="Watt J."/>
            <person name="Xi L."/>
            <person name="Xin Y."/>
            <person name="Zhou J."/>
            <person name="Deng J."/>
            <person name="Jiang H."/>
            <person name="Liu Y."/>
            <person name="Qu J."/>
            <person name="Song X.-Z."/>
            <person name="Zhang L."/>
            <person name="Villasana D."/>
            <person name="Johnson A."/>
            <person name="Liu J."/>
            <person name="Liyanage D."/>
            <person name="Lorensuhewa L."/>
            <person name="Robinson T."/>
            <person name="Song A."/>
            <person name="Song B.-B."/>
            <person name="Dinh H."/>
            <person name="Thornton R."/>
            <person name="Coyle M."/>
            <person name="Francisco L."/>
            <person name="Jackson L."/>
            <person name="Javaid M."/>
            <person name="Korchina V."/>
            <person name="Kovar C."/>
            <person name="Mata R."/>
            <person name="Mathew T."/>
            <person name="Ngo R."/>
            <person name="Nguyen L."/>
            <person name="Nguyen N."/>
            <person name="Okwuonu G."/>
            <person name="Ongeri F."/>
            <person name="Pham C."/>
            <person name="Simmons D."/>
            <person name="Wilczek-Boney K."/>
            <person name="Hale W."/>
            <person name="Jakkamsetti A."/>
            <person name="Pham P."/>
            <person name="Ruth R."/>
            <person name="San Lucas F."/>
            <person name="Warren J."/>
            <person name="Zhang J."/>
            <person name="Zhao Z."/>
            <person name="Zhou C."/>
            <person name="Zhu D."/>
            <person name="Lee S."/>
            <person name="Bess C."/>
            <person name="Blankenburg K."/>
            <person name="Forbes L."/>
            <person name="Fu Q."/>
            <person name="Gubbala S."/>
            <person name="Hirani K."/>
            <person name="Jayaseelan J.C."/>
            <person name="Lara F."/>
            <person name="Munidasa M."/>
            <person name="Palculict T."/>
            <person name="Patil S."/>
            <person name="Pu L.-L."/>
            <person name="Saada N."/>
            <person name="Tang L."/>
            <person name="Weissenberger G."/>
            <person name="Zhu Y."/>
            <person name="Hemphill L."/>
            <person name="Shang Y."/>
            <person name="Youmans B."/>
            <person name="Ayvaz T."/>
            <person name="Ross M."/>
            <person name="Santibanez J."/>
            <person name="Aqrawi P."/>
            <person name="Gross S."/>
            <person name="Joshi V."/>
            <person name="Fowler G."/>
            <person name="Nazareth L."/>
            <person name="Reid J."/>
            <person name="Worley K."/>
            <person name="Petrosino J."/>
            <person name="Highlander S."/>
            <person name="Gibbs R."/>
        </authorList>
    </citation>
    <scope>NUCLEOTIDE SEQUENCE [LARGE SCALE GENOMIC DNA]</scope>
    <source>
        <strain evidence="1">ATCC 33269</strain>
    </source>
</reference>
<organism evidence="1 2">
    <name type="scientific">Hoylesella oralis ATCC 33269</name>
    <dbReference type="NCBI Taxonomy" id="873533"/>
    <lineage>
        <taxon>Bacteria</taxon>
        <taxon>Pseudomonadati</taxon>
        <taxon>Bacteroidota</taxon>
        <taxon>Bacteroidia</taxon>
        <taxon>Bacteroidales</taxon>
        <taxon>Prevotellaceae</taxon>
        <taxon>Hoylesella</taxon>
    </lineage>
</organism>
<proteinExistence type="predicted"/>
<dbReference type="AlphaFoldDB" id="E7RSG1"/>
<sequence length="39" mass="4881">MYFVSDKHNLYFRYIHFILAPNIAFIRNKNKLHCIFYTK</sequence>
<comment type="caution">
    <text evidence="1">The sequence shown here is derived from an EMBL/GenBank/DDBJ whole genome shotgun (WGS) entry which is preliminary data.</text>
</comment>
<dbReference type="HOGENOM" id="CLU_3314799_0_0_10"/>
<protein>
    <submittedName>
        <fullName evidence="1">Uncharacterized protein</fullName>
    </submittedName>
</protein>
<evidence type="ECO:0000313" key="2">
    <source>
        <dbReference type="Proteomes" id="UP000005580"/>
    </source>
</evidence>
<name>E7RSG1_9BACT</name>
<accession>E7RSG1</accession>
<keyword evidence="2" id="KW-1185">Reference proteome</keyword>
<dbReference type="Proteomes" id="UP000005580">
    <property type="component" value="Unassembled WGS sequence"/>
</dbReference>
<dbReference type="EMBL" id="AEPE02000006">
    <property type="protein sequence ID" value="EFZ36162.1"/>
    <property type="molecule type" value="Genomic_DNA"/>
</dbReference>
<evidence type="ECO:0000313" key="1">
    <source>
        <dbReference type="EMBL" id="EFZ36162.1"/>
    </source>
</evidence>
<gene>
    <name evidence="1" type="ORF">HMPREF0663_12229</name>
</gene>